<dbReference type="OrthoDB" id="9788924at2"/>
<dbReference type="PROSITE" id="PS51186">
    <property type="entry name" value="GNAT"/>
    <property type="match status" value="1"/>
</dbReference>
<sequence>MTVSTPTGIRPADAADAATVAFLLNEAASGFAIALWRGAAAPGENPWAIGAARMVTRMADAAVRVIDGPQGRAAAPEAAMIGYPIPAATEPGPDLPPAFLPLTELENLSAPSWYINALGVQPEARGRGLGARLLAEADALARAAELDAVSLIASDVNVGAIRLYERNGFEVVASRPKVGFEGWTPEGRDWLLMLRRGLG</sequence>
<dbReference type="EMBL" id="FNMZ01000001">
    <property type="protein sequence ID" value="SDW18102.1"/>
    <property type="molecule type" value="Genomic_DNA"/>
</dbReference>
<dbReference type="Proteomes" id="UP000199118">
    <property type="component" value="Unassembled WGS sequence"/>
</dbReference>
<accession>A0A1H2RF70</accession>
<gene>
    <name evidence="4" type="ORF">SAMN05444336_101341</name>
</gene>
<dbReference type="GO" id="GO:0016747">
    <property type="term" value="F:acyltransferase activity, transferring groups other than amino-acyl groups"/>
    <property type="evidence" value="ECO:0007669"/>
    <property type="project" value="InterPro"/>
</dbReference>
<protein>
    <submittedName>
        <fullName evidence="4">Acetyltransferase (GNAT) family protein</fullName>
    </submittedName>
</protein>
<feature type="domain" description="N-acetyltransferase" evidence="3">
    <location>
        <begin position="7"/>
        <end position="195"/>
    </location>
</feature>
<evidence type="ECO:0000256" key="2">
    <source>
        <dbReference type="ARBA" id="ARBA00023315"/>
    </source>
</evidence>
<keyword evidence="1 4" id="KW-0808">Transferase</keyword>
<dbReference type="InterPro" id="IPR000182">
    <property type="entry name" value="GNAT_dom"/>
</dbReference>
<proteinExistence type="predicted"/>
<name>A0A1H2RF70_9RHOB</name>
<dbReference type="Gene3D" id="3.40.630.30">
    <property type="match status" value="1"/>
</dbReference>
<dbReference type="InterPro" id="IPR050832">
    <property type="entry name" value="Bact_Acetyltransf"/>
</dbReference>
<evidence type="ECO:0000313" key="5">
    <source>
        <dbReference type="Proteomes" id="UP000199118"/>
    </source>
</evidence>
<organism evidence="4 5">
    <name type="scientific">Albimonas donghaensis</name>
    <dbReference type="NCBI Taxonomy" id="356660"/>
    <lineage>
        <taxon>Bacteria</taxon>
        <taxon>Pseudomonadati</taxon>
        <taxon>Pseudomonadota</taxon>
        <taxon>Alphaproteobacteria</taxon>
        <taxon>Rhodobacterales</taxon>
        <taxon>Paracoccaceae</taxon>
        <taxon>Albimonas</taxon>
    </lineage>
</organism>
<dbReference type="InterPro" id="IPR016181">
    <property type="entry name" value="Acyl_CoA_acyltransferase"/>
</dbReference>
<dbReference type="AlphaFoldDB" id="A0A1H2RF70"/>
<reference evidence="4 5" key="1">
    <citation type="submission" date="2016-10" db="EMBL/GenBank/DDBJ databases">
        <authorList>
            <person name="de Groot N.N."/>
        </authorList>
    </citation>
    <scope>NUCLEOTIDE SEQUENCE [LARGE SCALE GENOMIC DNA]</scope>
    <source>
        <strain evidence="4 5">DSM 17890</strain>
    </source>
</reference>
<evidence type="ECO:0000313" key="4">
    <source>
        <dbReference type="EMBL" id="SDW18102.1"/>
    </source>
</evidence>
<dbReference type="RefSeq" id="WP_092679400.1">
    <property type="nucleotide sequence ID" value="NZ_FNMZ01000001.1"/>
</dbReference>
<dbReference type="Pfam" id="PF00583">
    <property type="entry name" value="Acetyltransf_1"/>
    <property type="match status" value="1"/>
</dbReference>
<keyword evidence="2" id="KW-0012">Acyltransferase</keyword>
<evidence type="ECO:0000256" key="1">
    <source>
        <dbReference type="ARBA" id="ARBA00022679"/>
    </source>
</evidence>
<dbReference type="PANTHER" id="PTHR43877">
    <property type="entry name" value="AMINOALKYLPHOSPHONATE N-ACETYLTRANSFERASE-RELATED-RELATED"/>
    <property type="match status" value="1"/>
</dbReference>
<dbReference type="STRING" id="356660.SAMN05444336_101341"/>
<evidence type="ECO:0000259" key="3">
    <source>
        <dbReference type="PROSITE" id="PS51186"/>
    </source>
</evidence>
<dbReference type="SUPFAM" id="SSF55729">
    <property type="entry name" value="Acyl-CoA N-acyltransferases (Nat)"/>
    <property type="match status" value="1"/>
</dbReference>
<keyword evidence="5" id="KW-1185">Reference proteome</keyword>